<dbReference type="AlphaFoldDB" id="A0A9J6P9C0"/>
<comment type="subcellular location">
    <subcellularLocation>
        <location evidence="6">Cytoplasm</location>
    </subcellularLocation>
</comment>
<reference evidence="9" key="1">
    <citation type="journal article" date="2021" name="mSystems">
        <title>Bacteria and Archaea Synergistically Convert Glycine Betaine to Biogenic Methane in the Formosa Cold Seep of the South China Sea.</title>
        <authorList>
            <person name="Li L."/>
            <person name="Zhang W."/>
            <person name="Zhang S."/>
            <person name="Song L."/>
            <person name="Sun Q."/>
            <person name="Zhang H."/>
            <person name="Xiang H."/>
            <person name="Dong X."/>
        </authorList>
    </citation>
    <scope>NUCLEOTIDE SEQUENCE</scope>
    <source>
        <strain evidence="9">ZWT</strain>
    </source>
</reference>
<evidence type="ECO:0000256" key="2">
    <source>
        <dbReference type="ARBA" id="ARBA00022490"/>
    </source>
</evidence>
<organism evidence="9 10">
    <name type="scientific">Oceanirhabdus seepicola</name>
    <dbReference type="NCBI Taxonomy" id="2828781"/>
    <lineage>
        <taxon>Bacteria</taxon>
        <taxon>Bacillati</taxon>
        <taxon>Bacillota</taxon>
        <taxon>Clostridia</taxon>
        <taxon>Eubacteriales</taxon>
        <taxon>Clostridiaceae</taxon>
        <taxon>Oceanirhabdus</taxon>
    </lineage>
</organism>
<dbReference type="NCBIfam" id="NF009044">
    <property type="entry name" value="PRK12378.1"/>
    <property type="match status" value="1"/>
</dbReference>
<evidence type="ECO:0000256" key="4">
    <source>
        <dbReference type="ARBA" id="ARBA00023125"/>
    </source>
</evidence>
<dbReference type="InterPro" id="IPR048300">
    <property type="entry name" value="TACO1_YebC-like_2nd/3rd_dom"/>
</dbReference>
<evidence type="ECO:0000313" key="9">
    <source>
        <dbReference type="EMBL" id="MCM1992534.1"/>
    </source>
</evidence>
<sequence length="246" mass="26979">MAGHSKWKNIAARKGKVDAKRGKVFTKIGKELAVAVKAGGANPEANAKLRDTIAKAKSNNMPKDSIEKAIKKAAGDANAVSFDEIIYEGYGPNGIAVLVEVLTDNKNRSASSVRHAYSKHGGNMGAAGCVSFMFQKKGQIVIEKKDGMDEDELMMLALDAGAEDLSVEEEVFVITTEPSEFGTVREKLEENGIEYLEAEITYIPDTYTAIDEDTATKFQKMLDQFEDDDDVQNVYHNAEFPEGWEE</sequence>
<dbReference type="PANTHER" id="PTHR12532">
    <property type="entry name" value="TRANSLATIONAL ACTIVATOR OF CYTOCHROME C OXIDASE 1"/>
    <property type="match status" value="1"/>
</dbReference>
<dbReference type="InterPro" id="IPR029072">
    <property type="entry name" value="YebC-like"/>
</dbReference>
<dbReference type="Gene3D" id="3.30.70.980">
    <property type="match status" value="2"/>
</dbReference>
<reference evidence="9" key="2">
    <citation type="submission" date="2021-04" db="EMBL/GenBank/DDBJ databases">
        <authorList>
            <person name="Dong X."/>
        </authorList>
    </citation>
    <scope>NUCLEOTIDE SEQUENCE</scope>
    <source>
        <strain evidence="9">ZWT</strain>
    </source>
</reference>
<dbReference type="Proteomes" id="UP001056429">
    <property type="component" value="Unassembled WGS sequence"/>
</dbReference>
<evidence type="ECO:0000256" key="6">
    <source>
        <dbReference type="HAMAP-Rule" id="MF_00693"/>
    </source>
</evidence>
<dbReference type="Pfam" id="PF20772">
    <property type="entry name" value="TACO1_YebC_N"/>
    <property type="match status" value="1"/>
</dbReference>
<keyword evidence="3 6" id="KW-0805">Transcription regulation</keyword>
<dbReference type="InterPro" id="IPR002876">
    <property type="entry name" value="Transcrip_reg_TACO1-like"/>
</dbReference>
<evidence type="ECO:0000259" key="7">
    <source>
        <dbReference type="Pfam" id="PF01709"/>
    </source>
</evidence>
<keyword evidence="5 6" id="KW-0804">Transcription</keyword>
<dbReference type="NCBIfam" id="TIGR01033">
    <property type="entry name" value="YebC/PmpR family DNA-binding transcriptional regulator"/>
    <property type="match status" value="1"/>
</dbReference>
<keyword evidence="2 6" id="KW-0963">Cytoplasm</keyword>
<dbReference type="SUPFAM" id="SSF75625">
    <property type="entry name" value="YebC-like"/>
    <property type="match status" value="1"/>
</dbReference>
<evidence type="ECO:0000256" key="3">
    <source>
        <dbReference type="ARBA" id="ARBA00023015"/>
    </source>
</evidence>
<dbReference type="HAMAP" id="MF_00693">
    <property type="entry name" value="Transcrip_reg_TACO1"/>
    <property type="match status" value="1"/>
</dbReference>
<keyword evidence="4 6" id="KW-0238">DNA-binding</keyword>
<gene>
    <name evidence="9" type="ORF">KDK92_22700</name>
</gene>
<keyword evidence="10" id="KW-1185">Reference proteome</keyword>
<dbReference type="EMBL" id="JAGSOJ010000006">
    <property type="protein sequence ID" value="MCM1992534.1"/>
    <property type="molecule type" value="Genomic_DNA"/>
</dbReference>
<dbReference type="GO" id="GO:0003677">
    <property type="term" value="F:DNA binding"/>
    <property type="evidence" value="ECO:0007669"/>
    <property type="project" value="UniProtKB-UniRule"/>
</dbReference>
<dbReference type="Pfam" id="PF01709">
    <property type="entry name" value="Transcrip_reg"/>
    <property type="match status" value="1"/>
</dbReference>
<evidence type="ECO:0000256" key="1">
    <source>
        <dbReference type="ARBA" id="ARBA00008724"/>
    </source>
</evidence>
<proteinExistence type="inferred from homology"/>
<dbReference type="GO" id="GO:0006355">
    <property type="term" value="P:regulation of DNA-templated transcription"/>
    <property type="evidence" value="ECO:0007669"/>
    <property type="project" value="UniProtKB-UniRule"/>
</dbReference>
<evidence type="ECO:0000313" key="10">
    <source>
        <dbReference type="Proteomes" id="UP001056429"/>
    </source>
</evidence>
<feature type="domain" description="TACO1/YebC-like N-terminal" evidence="8">
    <location>
        <begin position="5"/>
        <end position="75"/>
    </location>
</feature>
<evidence type="ECO:0000256" key="5">
    <source>
        <dbReference type="ARBA" id="ARBA00023163"/>
    </source>
</evidence>
<protein>
    <recommendedName>
        <fullName evidence="6">Probable transcriptional regulatory protein KDK92_22700</fullName>
    </recommendedName>
</protein>
<dbReference type="InterPro" id="IPR049083">
    <property type="entry name" value="TACO1_YebC_N"/>
</dbReference>
<comment type="caution">
    <text evidence="9">The sequence shown here is derived from an EMBL/GenBank/DDBJ whole genome shotgun (WGS) entry which is preliminary data.</text>
</comment>
<dbReference type="Gene3D" id="1.10.10.200">
    <property type="match status" value="1"/>
</dbReference>
<evidence type="ECO:0000259" key="8">
    <source>
        <dbReference type="Pfam" id="PF20772"/>
    </source>
</evidence>
<accession>A0A9J6P9C0</accession>
<dbReference type="InterPro" id="IPR026564">
    <property type="entry name" value="Transcrip_reg_TACO1-like_dom3"/>
</dbReference>
<dbReference type="PANTHER" id="PTHR12532:SF6">
    <property type="entry name" value="TRANSCRIPTIONAL REGULATORY PROTEIN YEBC-RELATED"/>
    <property type="match status" value="1"/>
</dbReference>
<dbReference type="RefSeq" id="WP_250861697.1">
    <property type="nucleotide sequence ID" value="NZ_JAGSOJ010000006.1"/>
</dbReference>
<dbReference type="InterPro" id="IPR017856">
    <property type="entry name" value="Integrase-like_N"/>
</dbReference>
<dbReference type="FunFam" id="3.30.70.980:FF:000002">
    <property type="entry name" value="Probable transcriptional regulatory protein YebC"/>
    <property type="match status" value="1"/>
</dbReference>
<feature type="domain" description="TACO1/YebC-like second and third" evidence="7">
    <location>
        <begin position="83"/>
        <end position="238"/>
    </location>
</feature>
<dbReference type="NCBIfam" id="NF001030">
    <property type="entry name" value="PRK00110.1"/>
    <property type="match status" value="1"/>
</dbReference>
<dbReference type="GO" id="GO:0005829">
    <property type="term" value="C:cytosol"/>
    <property type="evidence" value="ECO:0007669"/>
    <property type="project" value="TreeGrafter"/>
</dbReference>
<name>A0A9J6P9C0_9CLOT</name>
<dbReference type="FunFam" id="1.10.10.200:FF:000002">
    <property type="entry name" value="Probable transcriptional regulatory protein CLM62_37755"/>
    <property type="match status" value="1"/>
</dbReference>
<comment type="similarity">
    <text evidence="1 6">Belongs to the TACO1 family.</text>
</comment>